<name>A0A4D6WJE0_9FLOR</name>
<evidence type="ECO:0000256" key="9">
    <source>
        <dbReference type="ARBA" id="ARBA00023141"/>
    </source>
</evidence>
<keyword evidence="14" id="KW-0812">Transmembrane</keyword>
<reference evidence="15" key="2">
    <citation type="submission" date="2019-04" db="EMBL/GenBank/DDBJ databases">
        <authorList>
            <person name="Pasella M."/>
        </authorList>
    </citation>
    <scope>NUCLEOTIDE SEQUENCE</scope>
    <source>
        <strain evidence="15">PD2933</strain>
    </source>
</reference>
<comment type="similarity">
    <text evidence="12 13">Belongs to the TrpA family.</text>
</comment>
<dbReference type="NCBIfam" id="TIGR00262">
    <property type="entry name" value="trpA"/>
    <property type="match status" value="1"/>
</dbReference>
<feature type="active site" description="Proton acceptor" evidence="12">
    <location>
        <position position="60"/>
    </location>
</feature>
<evidence type="ECO:0000256" key="14">
    <source>
        <dbReference type="SAM" id="Phobius"/>
    </source>
</evidence>
<proteinExistence type="inferred from homology"/>
<dbReference type="InterPro" id="IPR002028">
    <property type="entry name" value="Trp_synthase_suA"/>
</dbReference>
<dbReference type="PANTHER" id="PTHR43406:SF1">
    <property type="entry name" value="TRYPTOPHAN SYNTHASE ALPHA CHAIN, CHLOROPLASTIC"/>
    <property type="match status" value="1"/>
</dbReference>
<dbReference type="InterPro" id="IPR013785">
    <property type="entry name" value="Aldolase_TIM"/>
</dbReference>
<comment type="subcellular location">
    <subcellularLocation>
        <location evidence="2">Plastid</location>
        <location evidence="2">Chloroplast</location>
    </subcellularLocation>
</comment>
<comment type="function">
    <text evidence="1 12">The alpha subunit is responsible for the aldol cleavage of indoleglycerol phosphate to indole and glyceraldehyde 3-phosphate.</text>
</comment>
<comment type="subunit">
    <text evidence="4 12">Tetramer of two alpha and two beta chains.</text>
</comment>
<evidence type="ECO:0000256" key="7">
    <source>
        <dbReference type="ARBA" id="ARBA00022640"/>
    </source>
</evidence>
<dbReference type="GO" id="GO:0009507">
    <property type="term" value="C:chloroplast"/>
    <property type="evidence" value="ECO:0007669"/>
    <property type="project" value="UniProtKB-SubCell"/>
</dbReference>
<evidence type="ECO:0000256" key="13">
    <source>
        <dbReference type="RuleBase" id="RU003662"/>
    </source>
</evidence>
<keyword evidence="10 12" id="KW-0456">Lyase</keyword>
<dbReference type="HAMAP" id="MF_00131">
    <property type="entry name" value="Trp_synth_alpha"/>
    <property type="match status" value="1"/>
</dbReference>
<comment type="pathway">
    <text evidence="3 12">Amino-acid biosynthesis; L-tryptophan biosynthesis; L-tryptophan from chorismate: step 5/5.</text>
</comment>
<evidence type="ECO:0000256" key="10">
    <source>
        <dbReference type="ARBA" id="ARBA00023239"/>
    </source>
</evidence>
<keyword evidence="14" id="KW-1133">Transmembrane helix</keyword>
<dbReference type="PANTHER" id="PTHR43406">
    <property type="entry name" value="TRYPTOPHAN SYNTHASE, ALPHA CHAIN"/>
    <property type="match status" value="1"/>
</dbReference>
<dbReference type="FunFam" id="3.20.20.70:FF:000037">
    <property type="entry name" value="Tryptophan synthase alpha chain"/>
    <property type="match status" value="1"/>
</dbReference>
<dbReference type="SUPFAM" id="SSF51366">
    <property type="entry name" value="Ribulose-phoshate binding barrel"/>
    <property type="match status" value="1"/>
</dbReference>
<comment type="catalytic activity">
    <reaction evidence="11 12">
        <text>(1S,2R)-1-C-(indol-3-yl)glycerol 3-phosphate + L-serine = D-glyceraldehyde 3-phosphate + L-tryptophan + H2O</text>
        <dbReference type="Rhea" id="RHEA:10532"/>
        <dbReference type="ChEBI" id="CHEBI:15377"/>
        <dbReference type="ChEBI" id="CHEBI:33384"/>
        <dbReference type="ChEBI" id="CHEBI:57912"/>
        <dbReference type="ChEBI" id="CHEBI:58866"/>
        <dbReference type="ChEBI" id="CHEBI:59776"/>
        <dbReference type="EC" id="4.2.1.20"/>
    </reaction>
</comment>
<feature type="transmembrane region" description="Helical" evidence="14">
    <location>
        <begin position="92"/>
        <end position="115"/>
    </location>
</feature>
<dbReference type="GO" id="GO:0004834">
    <property type="term" value="F:tryptophan synthase activity"/>
    <property type="evidence" value="ECO:0007669"/>
    <property type="project" value="UniProtKB-UniRule"/>
</dbReference>
<dbReference type="EMBL" id="MK814609">
    <property type="protein sequence ID" value="QCI04214.1"/>
    <property type="molecule type" value="Genomic_DNA"/>
</dbReference>
<evidence type="ECO:0000256" key="12">
    <source>
        <dbReference type="HAMAP-Rule" id="MF_00131"/>
    </source>
</evidence>
<keyword evidence="7 15" id="KW-0934">Plastid</keyword>
<protein>
    <recommendedName>
        <fullName evidence="12">Tryptophan synthase alpha chain</fullName>
        <ecNumber evidence="12">4.2.1.20</ecNumber>
    </recommendedName>
</protein>
<evidence type="ECO:0000256" key="4">
    <source>
        <dbReference type="ARBA" id="ARBA00011270"/>
    </source>
</evidence>
<evidence type="ECO:0000256" key="11">
    <source>
        <dbReference type="ARBA" id="ARBA00049047"/>
    </source>
</evidence>
<keyword evidence="14" id="KW-0472">Membrane</keyword>
<keyword evidence="6 12" id="KW-0028">Amino-acid biosynthesis</keyword>
<keyword evidence="8 12" id="KW-0822">Tryptophan biosynthesis</keyword>
<geneLocation type="plastid" evidence="15"/>
<dbReference type="Gene3D" id="3.20.20.70">
    <property type="entry name" value="Aldolase class I"/>
    <property type="match status" value="1"/>
</dbReference>
<reference evidence="15" key="1">
    <citation type="journal article" date="2019" name="Mol. Phylogenet. Evol.">
        <title>Morphological evolution and classification of the red algal order Ceramiales inferred using plastid phylogenomics.</title>
        <authorList>
            <person name="Diaz-Tapia P."/>
            <person name="Pasella M.M."/>
            <person name="Verbruggen H."/>
            <person name="Maggs C.A."/>
        </authorList>
    </citation>
    <scope>NUCLEOTIDE SEQUENCE</scope>
    <source>
        <strain evidence="15">PD2933</strain>
    </source>
</reference>
<evidence type="ECO:0000256" key="1">
    <source>
        <dbReference type="ARBA" id="ARBA00003365"/>
    </source>
</evidence>
<evidence type="ECO:0000256" key="3">
    <source>
        <dbReference type="ARBA" id="ARBA00004733"/>
    </source>
</evidence>
<keyword evidence="5" id="KW-0150">Chloroplast</keyword>
<dbReference type="Pfam" id="PF00290">
    <property type="entry name" value="Trp_syntA"/>
    <property type="match status" value="1"/>
</dbReference>
<evidence type="ECO:0000256" key="5">
    <source>
        <dbReference type="ARBA" id="ARBA00022528"/>
    </source>
</evidence>
<dbReference type="CDD" id="cd04724">
    <property type="entry name" value="Tryptophan_synthase_alpha"/>
    <property type="match status" value="1"/>
</dbReference>
<organism evidence="15">
    <name type="scientific">Anotrichium furcellatum</name>
    <dbReference type="NCBI Taxonomy" id="41999"/>
    <lineage>
        <taxon>Eukaryota</taxon>
        <taxon>Rhodophyta</taxon>
        <taxon>Florideophyceae</taxon>
        <taxon>Rhodymeniophycidae</taxon>
        <taxon>Ceramiales</taxon>
        <taxon>Ceramiaceae</taxon>
        <taxon>Anotrichium</taxon>
    </lineage>
</organism>
<evidence type="ECO:0000313" key="15">
    <source>
        <dbReference type="EMBL" id="QCI04214.1"/>
    </source>
</evidence>
<keyword evidence="9 12" id="KW-0057">Aromatic amino acid biosynthesis</keyword>
<dbReference type="UniPathway" id="UPA00035">
    <property type="reaction ID" value="UER00044"/>
</dbReference>
<evidence type="ECO:0000256" key="2">
    <source>
        <dbReference type="ARBA" id="ARBA00004229"/>
    </source>
</evidence>
<gene>
    <name evidence="12 15" type="primary">trpA</name>
</gene>
<dbReference type="EC" id="4.2.1.20" evidence="12"/>
<evidence type="ECO:0000256" key="6">
    <source>
        <dbReference type="ARBA" id="ARBA00022605"/>
    </source>
</evidence>
<dbReference type="InterPro" id="IPR011060">
    <property type="entry name" value="RibuloseP-bd_barrel"/>
</dbReference>
<dbReference type="AlphaFoldDB" id="A0A4D6WJE0"/>
<sequence length="260" mass="28342">MNIISQILQNKNKTNTKAFIPFLTAGYPDIETNIRALHILDDCGADIIELGVPYADALADGPVIQQSSAVSLKAGIYIEQVLFILGKVSKSINAAIVIFTYYNPILSMGIANFILKISKKGARGLLIPDLPLEEIDYVLDLCKLYRIELILFVAPTSSSNRIDAILSKSSGCIYLVSSTGVTGARSQISSHITELSHFIKSNSRQHIIVGFGISNVEQVQKMSSWNIDGIVIGSAVIDIIAKDPNLDALKFFCQSIRRAI</sequence>
<accession>A0A4D6WJE0</accession>
<feature type="active site" description="Proton acceptor" evidence="12">
    <location>
        <position position="49"/>
    </location>
</feature>
<evidence type="ECO:0000256" key="8">
    <source>
        <dbReference type="ARBA" id="ARBA00022822"/>
    </source>
</evidence>
<dbReference type="GO" id="GO:0005829">
    <property type="term" value="C:cytosol"/>
    <property type="evidence" value="ECO:0007669"/>
    <property type="project" value="TreeGrafter"/>
</dbReference>